<dbReference type="Gene3D" id="3.60.21.10">
    <property type="match status" value="1"/>
</dbReference>
<dbReference type="GO" id="GO:0016787">
    <property type="term" value="F:hydrolase activity"/>
    <property type="evidence" value="ECO:0007669"/>
    <property type="project" value="InterPro"/>
</dbReference>
<dbReference type="PANTHER" id="PTHR31302">
    <property type="entry name" value="TRANSMEMBRANE PROTEIN WITH METALLOPHOSPHOESTERASE DOMAIN-RELATED"/>
    <property type="match status" value="1"/>
</dbReference>
<dbReference type="EMBL" id="QRUB01000021">
    <property type="protein sequence ID" value="RGR26304.1"/>
    <property type="molecule type" value="Genomic_DNA"/>
</dbReference>
<dbReference type="AlphaFoldDB" id="A0A412E116"/>
<dbReference type="PANTHER" id="PTHR31302:SF0">
    <property type="entry name" value="TRANSMEMBRANE PROTEIN WITH METALLOPHOSPHOESTERASE DOMAIN"/>
    <property type="match status" value="1"/>
</dbReference>
<gene>
    <name evidence="2" type="ORF">DWY58_15320</name>
</gene>
<dbReference type="InterPro" id="IPR029052">
    <property type="entry name" value="Metallo-depent_PP-like"/>
</dbReference>
<dbReference type="RefSeq" id="WP_117917776.1">
    <property type="nucleotide sequence ID" value="NZ_QRUB01000021.1"/>
</dbReference>
<feature type="domain" description="Calcineurin-like phosphoesterase" evidence="1">
    <location>
        <begin position="2"/>
        <end position="265"/>
    </location>
</feature>
<comment type="caution">
    <text evidence="2">The sequence shown here is derived from an EMBL/GenBank/DDBJ whole genome shotgun (WGS) entry which is preliminary data.</text>
</comment>
<evidence type="ECO:0000259" key="1">
    <source>
        <dbReference type="Pfam" id="PF00149"/>
    </source>
</evidence>
<evidence type="ECO:0000313" key="2">
    <source>
        <dbReference type="EMBL" id="RGR26304.1"/>
    </source>
</evidence>
<organism evidence="2 3">
    <name type="scientific">Bacteroides stercoris</name>
    <dbReference type="NCBI Taxonomy" id="46506"/>
    <lineage>
        <taxon>Bacteria</taxon>
        <taxon>Pseudomonadati</taxon>
        <taxon>Bacteroidota</taxon>
        <taxon>Bacteroidia</taxon>
        <taxon>Bacteroidales</taxon>
        <taxon>Bacteroidaceae</taxon>
        <taxon>Bacteroides</taxon>
    </lineage>
</organism>
<sequence>MIRFLQFSDIHFLFCEETEDDYAQMRIRFIEDLENVKQQFGPIDHVLICGDIACKGQKEEFNKAREFIDAVSNVLEVNGKRPNVFVVPGNHDINRKSYEVTRNLLRPILLDKKNNNNFLQKIKHTEPNTLKILYAPLSAYNEFAQPYFIDEVSETIMIDDMDELCFDNKNYYWKFNLGKEGDYKVNLYGLNSTLTCDGKERAKKDLKEDNHLTFLPRAAYNIQAYSNEINISMIHHPLDWLIDENHVCKIFDDRFKLQFFGHMHIQSSQNDKTIKIFSGAFQPEQEVDIMDCPPVYNVIELSVENTIMTVKLESRKWDGAYFIKYVEESKTMSVSLASPDNWSEIAQEEAKKDPIAIEDIMIPINEINYMFINSDNQREIIEKLLPETYDDKRSDRANCLIFLKAVKEKGLYQQLLNELNK</sequence>
<dbReference type="Proteomes" id="UP000284161">
    <property type="component" value="Unassembled WGS sequence"/>
</dbReference>
<dbReference type="InterPro" id="IPR004843">
    <property type="entry name" value="Calcineurin-like_PHP"/>
</dbReference>
<name>A0A412E116_BACSE</name>
<evidence type="ECO:0000313" key="3">
    <source>
        <dbReference type="Proteomes" id="UP000284161"/>
    </source>
</evidence>
<reference evidence="2 3" key="1">
    <citation type="submission" date="2018-08" db="EMBL/GenBank/DDBJ databases">
        <title>A genome reference for cultivated species of the human gut microbiota.</title>
        <authorList>
            <person name="Zou Y."/>
            <person name="Xue W."/>
            <person name="Luo G."/>
        </authorList>
    </citation>
    <scope>NUCLEOTIDE SEQUENCE [LARGE SCALE GENOMIC DNA]</scope>
    <source>
        <strain evidence="2 3">AF25-6</strain>
    </source>
</reference>
<dbReference type="SUPFAM" id="SSF56300">
    <property type="entry name" value="Metallo-dependent phosphatases"/>
    <property type="match status" value="1"/>
</dbReference>
<dbReference type="Pfam" id="PF00149">
    <property type="entry name" value="Metallophos"/>
    <property type="match status" value="1"/>
</dbReference>
<proteinExistence type="predicted"/>
<accession>A0A412E116</accession>
<dbReference type="InterPro" id="IPR051158">
    <property type="entry name" value="Metallophosphoesterase_sf"/>
</dbReference>
<protein>
    <submittedName>
        <fullName evidence="2">Metallophosphoesterase</fullName>
    </submittedName>
</protein>